<evidence type="ECO:0000256" key="1">
    <source>
        <dbReference type="PROSITE-ProRule" id="PRU00042"/>
    </source>
</evidence>
<evidence type="ECO:0000313" key="4">
    <source>
        <dbReference type="EMBL" id="CBY08872.1"/>
    </source>
</evidence>
<proteinExistence type="predicted"/>
<dbReference type="InterPro" id="IPR013087">
    <property type="entry name" value="Znf_C2H2_type"/>
</dbReference>
<dbReference type="PROSITE" id="PS50157">
    <property type="entry name" value="ZINC_FINGER_C2H2_2"/>
    <property type="match status" value="1"/>
</dbReference>
<feature type="region of interest" description="Disordered" evidence="2">
    <location>
        <begin position="224"/>
        <end position="244"/>
    </location>
</feature>
<dbReference type="AlphaFoldDB" id="E4XAW3"/>
<keyword evidence="1" id="KW-0863">Zinc-finger</keyword>
<dbReference type="Proteomes" id="UP000001307">
    <property type="component" value="Unassembled WGS sequence"/>
</dbReference>
<dbReference type="InParanoid" id="E4XAW3"/>
<keyword evidence="5" id="KW-1185">Reference proteome</keyword>
<gene>
    <name evidence="4" type="ORF">GSOID_T00005712001</name>
</gene>
<evidence type="ECO:0000313" key="5">
    <source>
        <dbReference type="Proteomes" id="UP000001307"/>
    </source>
</evidence>
<evidence type="ECO:0000256" key="2">
    <source>
        <dbReference type="SAM" id="MobiDB-lite"/>
    </source>
</evidence>
<keyword evidence="1" id="KW-0862">Zinc</keyword>
<feature type="domain" description="C2H2-type" evidence="3">
    <location>
        <begin position="207"/>
        <end position="235"/>
    </location>
</feature>
<evidence type="ECO:0000259" key="3">
    <source>
        <dbReference type="PROSITE" id="PS50157"/>
    </source>
</evidence>
<dbReference type="GO" id="GO:0008270">
    <property type="term" value="F:zinc ion binding"/>
    <property type="evidence" value="ECO:0007669"/>
    <property type="project" value="UniProtKB-KW"/>
</dbReference>
<dbReference type="EMBL" id="FN653033">
    <property type="protein sequence ID" value="CBY08872.1"/>
    <property type="molecule type" value="Genomic_DNA"/>
</dbReference>
<dbReference type="PROSITE" id="PS00028">
    <property type="entry name" value="ZINC_FINGER_C2H2_1"/>
    <property type="match status" value="1"/>
</dbReference>
<organism evidence="4">
    <name type="scientific">Oikopleura dioica</name>
    <name type="common">Tunicate</name>
    <dbReference type="NCBI Taxonomy" id="34765"/>
    <lineage>
        <taxon>Eukaryota</taxon>
        <taxon>Metazoa</taxon>
        <taxon>Chordata</taxon>
        <taxon>Tunicata</taxon>
        <taxon>Appendicularia</taxon>
        <taxon>Copelata</taxon>
        <taxon>Oikopleuridae</taxon>
        <taxon>Oikopleura</taxon>
    </lineage>
</organism>
<sequence length="260" mass="30112">MVELRLKCVTCSASFATDEIYSAHRQGHKKAEEWLRENLPKSKSTKRTPSPVKTVIEEPPPMSMIPLESQASVLRRAGKKPSTLNRRSAPIIPSAHWRQKRTKDNMLVTRSPNLARPVIKHTVKRLEATPAPEGEGEFHARLMVTTNKRKAEMRLDKGLPALSPYYCRNFMHKDCFFSSIYWASMRRHYESKHPETPLNLPPLKMRHSCECGKTFLEPNRLQEHMRSQKHSYQPNPNNLPNDEKDEAVTHWQDLVDLDEL</sequence>
<feature type="compositionally biased region" description="Polar residues" evidence="2">
    <location>
        <begin position="230"/>
        <end position="240"/>
    </location>
</feature>
<accession>E4XAW3</accession>
<protein>
    <recommendedName>
        <fullName evidence="3">C2H2-type domain-containing protein</fullName>
    </recommendedName>
</protein>
<reference evidence="4" key="1">
    <citation type="journal article" date="2010" name="Science">
        <title>Plasticity of animal genome architecture unmasked by rapid evolution of a pelagic tunicate.</title>
        <authorList>
            <person name="Denoeud F."/>
            <person name="Henriet S."/>
            <person name="Mungpakdee S."/>
            <person name="Aury J.M."/>
            <person name="Da Silva C."/>
            <person name="Brinkmann H."/>
            <person name="Mikhaleva J."/>
            <person name="Olsen L.C."/>
            <person name="Jubin C."/>
            <person name="Canestro C."/>
            <person name="Bouquet J.M."/>
            <person name="Danks G."/>
            <person name="Poulain J."/>
            <person name="Campsteijn C."/>
            <person name="Adamski M."/>
            <person name="Cross I."/>
            <person name="Yadetie F."/>
            <person name="Muffato M."/>
            <person name="Louis A."/>
            <person name="Butcher S."/>
            <person name="Tsagkogeorga G."/>
            <person name="Konrad A."/>
            <person name="Singh S."/>
            <person name="Jensen M.F."/>
            <person name="Cong E.H."/>
            <person name="Eikeseth-Otteraa H."/>
            <person name="Noel B."/>
            <person name="Anthouard V."/>
            <person name="Porcel B.M."/>
            <person name="Kachouri-Lafond R."/>
            <person name="Nishino A."/>
            <person name="Ugolini M."/>
            <person name="Chourrout P."/>
            <person name="Nishida H."/>
            <person name="Aasland R."/>
            <person name="Huzurbazar S."/>
            <person name="Westhof E."/>
            <person name="Delsuc F."/>
            <person name="Lehrach H."/>
            <person name="Reinhardt R."/>
            <person name="Weissenbach J."/>
            <person name="Roy S.W."/>
            <person name="Artiguenave F."/>
            <person name="Postlethwait J.H."/>
            <person name="Manak J.R."/>
            <person name="Thompson E.M."/>
            <person name="Jaillon O."/>
            <person name="Du Pasquier L."/>
            <person name="Boudinot P."/>
            <person name="Liberles D.A."/>
            <person name="Volff J.N."/>
            <person name="Philippe H."/>
            <person name="Lenhard B."/>
            <person name="Roest Crollius H."/>
            <person name="Wincker P."/>
            <person name="Chourrout D."/>
        </authorList>
    </citation>
    <scope>NUCLEOTIDE SEQUENCE [LARGE SCALE GENOMIC DNA]</scope>
</reference>
<keyword evidence="1" id="KW-0479">Metal-binding</keyword>
<dbReference type="OrthoDB" id="10380207at2759"/>
<name>E4XAW3_OIKDI</name>
<feature type="region of interest" description="Disordered" evidence="2">
    <location>
        <begin position="35"/>
        <end position="63"/>
    </location>
</feature>